<evidence type="ECO:0000313" key="3">
    <source>
        <dbReference type="Proteomes" id="UP001150924"/>
    </source>
</evidence>
<accession>A0A9X3F392</accession>
<keyword evidence="1" id="KW-1133">Transmembrane helix</keyword>
<sequence length="48" mass="5316">MKYASNREWLAAEPFTLALSAGFFGFFAHTGCCRRSRRPGFRRGGSSG</sequence>
<organism evidence="2 3">
    <name type="scientific">Nannocystis pusilla</name>
    <dbReference type="NCBI Taxonomy" id="889268"/>
    <lineage>
        <taxon>Bacteria</taxon>
        <taxon>Pseudomonadati</taxon>
        <taxon>Myxococcota</taxon>
        <taxon>Polyangia</taxon>
        <taxon>Nannocystales</taxon>
        <taxon>Nannocystaceae</taxon>
        <taxon>Nannocystis</taxon>
    </lineage>
</organism>
<dbReference type="EMBL" id="JAPNKE010000002">
    <property type="protein sequence ID" value="MCY1010611.1"/>
    <property type="molecule type" value="Genomic_DNA"/>
</dbReference>
<comment type="caution">
    <text evidence="2">The sequence shown here is derived from an EMBL/GenBank/DDBJ whole genome shotgun (WGS) entry which is preliminary data.</text>
</comment>
<keyword evidence="3" id="KW-1185">Reference proteome</keyword>
<dbReference type="RefSeq" id="WP_267773635.1">
    <property type="nucleotide sequence ID" value="NZ_JAPNKE010000002.1"/>
</dbReference>
<dbReference type="Proteomes" id="UP001150924">
    <property type="component" value="Unassembled WGS sequence"/>
</dbReference>
<proteinExistence type="predicted"/>
<keyword evidence="1" id="KW-0472">Membrane</keyword>
<dbReference type="AlphaFoldDB" id="A0A9X3F392"/>
<keyword evidence="1" id="KW-0812">Transmembrane</keyword>
<evidence type="ECO:0000313" key="2">
    <source>
        <dbReference type="EMBL" id="MCY1010611.1"/>
    </source>
</evidence>
<gene>
    <name evidence="2" type="ORF">OV079_34610</name>
</gene>
<protein>
    <submittedName>
        <fullName evidence="2">Uncharacterized protein</fullName>
    </submittedName>
</protein>
<name>A0A9X3F392_9BACT</name>
<reference evidence="2" key="1">
    <citation type="submission" date="2022-11" db="EMBL/GenBank/DDBJ databases">
        <title>Minimal conservation of predation-associated metabolite biosynthetic gene clusters underscores biosynthetic potential of Myxococcota including descriptions for ten novel species: Archangium lansinium sp. nov., Myxococcus landrumus sp. nov., Nannocystis bai.</title>
        <authorList>
            <person name="Ahearne A."/>
            <person name="Stevens C."/>
            <person name="Phillips K."/>
        </authorList>
    </citation>
    <scope>NUCLEOTIDE SEQUENCE</scope>
    <source>
        <strain evidence="2">Na p29</strain>
    </source>
</reference>
<evidence type="ECO:0000256" key="1">
    <source>
        <dbReference type="SAM" id="Phobius"/>
    </source>
</evidence>
<feature type="transmembrane region" description="Helical" evidence="1">
    <location>
        <begin position="15"/>
        <end position="33"/>
    </location>
</feature>